<proteinExistence type="predicted"/>
<evidence type="ECO:0000313" key="1">
    <source>
        <dbReference type="EMBL" id="TBN06701.1"/>
    </source>
</evidence>
<keyword evidence="2" id="KW-1185">Reference proteome</keyword>
<protein>
    <recommendedName>
        <fullName evidence="3">HTH LytTR-type domain-containing protein</fullName>
    </recommendedName>
</protein>
<dbReference type="EMBL" id="SIRT01000001">
    <property type="protein sequence ID" value="TBN06701.1"/>
    <property type="molecule type" value="Genomic_DNA"/>
</dbReference>
<evidence type="ECO:0000313" key="2">
    <source>
        <dbReference type="Proteomes" id="UP000291142"/>
    </source>
</evidence>
<evidence type="ECO:0008006" key="3">
    <source>
        <dbReference type="Google" id="ProtNLM"/>
    </source>
</evidence>
<reference evidence="1 2" key="1">
    <citation type="submission" date="2019-02" db="EMBL/GenBank/DDBJ databases">
        <title>Hyunsoonleella sp., isolated from marine sediment.</title>
        <authorList>
            <person name="Liu B.-T."/>
        </authorList>
    </citation>
    <scope>NUCLEOTIDE SEQUENCE [LARGE SCALE GENOMIC DNA]</scope>
    <source>
        <strain evidence="1 2">T58</strain>
    </source>
</reference>
<sequence length="129" mass="15003">MARIINLQSYNYFPTKDNIASIDIKFGNKVYSIATTNIAYIYKSEGVFFIVDKTNLKLPIGLQSLSQLSIDLEESLYFQIDDETIFCKENFVVVKPTHDCIEVVSKNTFKDKFQIPEHLINQFQTWFES</sequence>
<name>A0A4Q9FI79_9FLAO</name>
<comment type="caution">
    <text evidence="1">The sequence shown here is derived from an EMBL/GenBank/DDBJ whole genome shotgun (WGS) entry which is preliminary data.</text>
</comment>
<dbReference type="AlphaFoldDB" id="A0A4Q9FI79"/>
<dbReference type="RefSeq" id="WP_130962688.1">
    <property type="nucleotide sequence ID" value="NZ_SIRT01000001.1"/>
</dbReference>
<accession>A0A4Q9FI79</accession>
<organism evidence="1 2">
    <name type="scientific">Hyunsoonleella flava</name>
    <dbReference type="NCBI Taxonomy" id="2527939"/>
    <lineage>
        <taxon>Bacteria</taxon>
        <taxon>Pseudomonadati</taxon>
        <taxon>Bacteroidota</taxon>
        <taxon>Flavobacteriia</taxon>
        <taxon>Flavobacteriales</taxon>
        <taxon>Flavobacteriaceae</taxon>
    </lineage>
</organism>
<gene>
    <name evidence="1" type="ORF">EYD45_02110</name>
</gene>
<dbReference type="Proteomes" id="UP000291142">
    <property type="component" value="Unassembled WGS sequence"/>
</dbReference>